<name>A0AA48P8V0_9VIRU</name>
<evidence type="ECO:0000313" key="1">
    <source>
        <dbReference type="EMBL" id="DBA11544.1"/>
    </source>
</evidence>
<reference evidence="1" key="1">
    <citation type="journal article" date="2023" name="Front. Mar. Sci.">
        <title>Tracing the invertebrate herpesviruses in the global sequence datasets.</title>
        <authorList>
            <person name="Rosani U."/>
            <person name="Gaia M."/>
            <person name="Delmont T.O."/>
            <person name="Krupovic M."/>
        </authorList>
    </citation>
    <scope>NUCLEOTIDE SEQUENCE</scope>
    <source>
        <strain evidence="1">MalacoHV2/Med/2018 153</strain>
    </source>
</reference>
<sequence length="256" mass="29929">MTFPNLDKFFLSEKRNNNTNNISKYTIVEGNYESGMLFINEKLSQKDILYVVDIEANAGTFLEVCSHINIVSVMHFITYVEKYNSVDYICFIDINAILFEIFRQKIELRKIMLDNIHYFISTRLPGLICLVSVVTNNVINIIGGYKRKSNRINIITLYELGNINTNVGKYSDALFTSLLSIISKENIIPYKNITIQPKEDMKKCSYGTNYFEDGGFMVHRFLNELYVTNKRKKHVVRIFDMYLHKYIAFYKSRFVG</sequence>
<protein>
    <submittedName>
        <fullName evidence="1">ORF4</fullName>
    </submittedName>
</protein>
<reference evidence="1" key="2">
    <citation type="submission" date="2023-01" db="EMBL/GenBank/DDBJ databases">
        <authorList>
            <person name="Rosani U."/>
            <person name="Delmont T.O."/>
            <person name="Gaia M."/>
            <person name="Krupovic M."/>
        </authorList>
    </citation>
    <scope>NUCLEOTIDE SEQUENCE</scope>
    <source>
        <strain evidence="1">MalacoHV2/Med/2018 153</strain>
    </source>
</reference>
<organism evidence="1">
    <name type="scientific">Malaco herpesvirus 2</name>
    <dbReference type="NCBI Taxonomy" id="3031798"/>
    <lineage>
        <taxon>Viruses</taxon>
        <taxon>Duplodnaviria</taxon>
        <taxon>Heunggongvirae</taxon>
        <taxon>Peploviricota</taxon>
        <taxon>Herviviricetes</taxon>
        <taxon>Herpesvirales</taxon>
        <taxon>Malacoherpesviridae</taxon>
    </lineage>
</organism>
<accession>A0AA48P8V0</accession>
<proteinExistence type="predicted"/>
<dbReference type="EMBL" id="BK063060">
    <property type="protein sequence ID" value="DBA11544.1"/>
    <property type="molecule type" value="Genomic_DNA"/>
</dbReference>